<dbReference type="GO" id="GO:0016020">
    <property type="term" value="C:membrane"/>
    <property type="evidence" value="ECO:0007669"/>
    <property type="project" value="UniProtKB-SubCell"/>
</dbReference>
<dbReference type="Proteomes" id="UP000016930">
    <property type="component" value="Unassembled WGS sequence"/>
</dbReference>
<dbReference type="InterPro" id="IPR011016">
    <property type="entry name" value="Znf_RING-CH"/>
</dbReference>
<comment type="subcellular location">
    <subcellularLocation>
        <location evidence="1">Membrane</location>
        <topology evidence="1">Multi-pass membrane protein</topology>
    </subcellularLocation>
</comment>
<dbReference type="InterPro" id="IPR013083">
    <property type="entry name" value="Znf_RING/FYVE/PHD"/>
</dbReference>
<feature type="region of interest" description="Disordered" evidence="8">
    <location>
        <begin position="281"/>
        <end position="303"/>
    </location>
</feature>
<keyword evidence="6" id="KW-1133">Transmembrane helix</keyword>
<proteinExistence type="predicted"/>
<dbReference type="OrthoDB" id="5817083at2759"/>
<dbReference type="EMBL" id="KB445793">
    <property type="protein sequence ID" value="EMD39775.1"/>
    <property type="molecule type" value="Genomic_DNA"/>
</dbReference>
<sequence>MPTIDDLRVKRCYICCEEESFDEPSDPPRQWVHPCRCTLIAHTTCLLQWMQGAQEHPSRAANHSECPQCKFKYVLRSDRPLLLRFLDSANDTMSTFGKYTVLVPLVATGLIGAYETGKVIVEVSTRYGVWAFKQMFGEQMFSLILTRDPGNWPSHARLFLPMIASRLIELRRPGFDALSVAPLFLAWSATPPARGPRSLWSMLSNPWGRRYEDSIFGPLVSWPPSPIMVTALYPLVTGLYRLGLYEFRRWLLGMPSTFPILPTWAAIHGLPPGVAALGRPADGNANQNVQQAGAANQNQERDENNPAVAAQVILYRASFSLMRFACGSLAMPAIANFMGSILYRLADRSSMLYRFLAIKPPLQKSDIARLRKPLLSSPDGIDIWGSLKLIACGTRAWAESDPVWWRNMWGMGIFCIFKDGIELLHLYLKKRELESQEVADRPFDGVDINELDLIKRPHPPLDRPATN</sequence>
<evidence type="ECO:0000259" key="9">
    <source>
        <dbReference type="PROSITE" id="PS51292"/>
    </source>
</evidence>
<evidence type="ECO:0000256" key="6">
    <source>
        <dbReference type="ARBA" id="ARBA00022989"/>
    </source>
</evidence>
<dbReference type="SMART" id="SM00744">
    <property type="entry name" value="RINGv"/>
    <property type="match status" value="1"/>
</dbReference>
<name>M2R5B5_CERS8</name>
<dbReference type="HOGENOM" id="CLU_547413_0_0_1"/>
<evidence type="ECO:0000256" key="8">
    <source>
        <dbReference type="SAM" id="MobiDB-lite"/>
    </source>
</evidence>
<evidence type="ECO:0000256" key="5">
    <source>
        <dbReference type="ARBA" id="ARBA00022833"/>
    </source>
</evidence>
<evidence type="ECO:0000256" key="1">
    <source>
        <dbReference type="ARBA" id="ARBA00004141"/>
    </source>
</evidence>
<evidence type="ECO:0000313" key="10">
    <source>
        <dbReference type="EMBL" id="EMD39775.1"/>
    </source>
</evidence>
<dbReference type="PROSITE" id="PS51292">
    <property type="entry name" value="ZF_RING_CH"/>
    <property type="match status" value="1"/>
</dbReference>
<evidence type="ECO:0000256" key="7">
    <source>
        <dbReference type="ARBA" id="ARBA00023136"/>
    </source>
</evidence>
<gene>
    <name evidence="10" type="ORF">CERSUDRAFT_112048</name>
</gene>
<dbReference type="Gene3D" id="3.30.40.10">
    <property type="entry name" value="Zinc/RING finger domain, C3HC4 (zinc finger)"/>
    <property type="match status" value="1"/>
</dbReference>
<keyword evidence="4" id="KW-0863">Zinc-finger</keyword>
<dbReference type="SUPFAM" id="SSF57850">
    <property type="entry name" value="RING/U-box"/>
    <property type="match status" value="1"/>
</dbReference>
<accession>M2R5B5</accession>
<dbReference type="AlphaFoldDB" id="M2R5B5"/>
<reference evidence="10 11" key="1">
    <citation type="journal article" date="2012" name="Proc. Natl. Acad. Sci. U.S.A.">
        <title>Comparative genomics of Ceriporiopsis subvermispora and Phanerochaete chrysosporium provide insight into selective ligninolysis.</title>
        <authorList>
            <person name="Fernandez-Fueyo E."/>
            <person name="Ruiz-Duenas F.J."/>
            <person name="Ferreira P."/>
            <person name="Floudas D."/>
            <person name="Hibbett D.S."/>
            <person name="Canessa P."/>
            <person name="Larrondo L.F."/>
            <person name="James T.Y."/>
            <person name="Seelenfreund D."/>
            <person name="Lobos S."/>
            <person name="Polanco R."/>
            <person name="Tello M."/>
            <person name="Honda Y."/>
            <person name="Watanabe T."/>
            <person name="Watanabe T."/>
            <person name="Ryu J.S."/>
            <person name="Kubicek C.P."/>
            <person name="Schmoll M."/>
            <person name="Gaskell J."/>
            <person name="Hammel K.E."/>
            <person name="St John F.J."/>
            <person name="Vanden Wymelenberg A."/>
            <person name="Sabat G."/>
            <person name="Splinter BonDurant S."/>
            <person name="Syed K."/>
            <person name="Yadav J.S."/>
            <person name="Doddapaneni H."/>
            <person name="Subramanian V."/>
            <person name="Lavin J.L."/>
            <person name="Oguiza J.A."/>
            <person name="Perez G."/>
            <person name="Pisabarro A.G."/>
            <person name="Ramirez L."/>
            <person name="Santoyo F."/>
            <person name="Master E."/>
            <person name="Coutinho P.M."/>
            <person name="Henrissat B."/>
            <person name="Lombard V."/>
            <person name="Magnuson J.K."/>
            <person name="Kuees U."/>
            <person name="Hori C."/>
            <person name="Igarashi K."/>
            <person name="Samejima M."/>
            <person name="Held B.W."/>
            <person name="Barry K.W."/>
            <person name="LaButti K.M."/>
            <person name="Lapidus A."/>
            <person name="Lindquist E.A."/>
            <person name="Lucas S.M."/>
            <person name="Riley R."/>
            <person name="Salamov A.A."/>
            <person name="Hoffmeister D."/>
            <person name="Schwenk D."/>
            <person name="Hadar Y."/>
            <person name="Yarden O."/>
            <person name="de Vries R.P."/>
            <person name="Wiebenga A."/>
            <person name="Stenlid J."/>
            <person name="Eastwood D."/>
            <person name="Grigoriev I.V."/>
            <person name="Berka R.M."/>
            <person name="Blanchette R.A."/>
            <person name="Kersten P."/>
            <person name="Martinez A.T."/>
            <person name="Vicuna R."/>
            <person name="Cullen D."/>
        </authorList>
    </citation>
    <scope>NUCLEOTIDE SEQUENCE [LARGE SCALE GENOMIC DNA]</scope>
    <source>
        <strain evidence="10 11">B</strain>
    </source>
</reference>
<feature type="compositionally biased region" description="Low complexity" evidence="8">
    <location>
        <begin position="281"/>
        <end position="298"/>
    </location>
</feature>
<evidence type="ECO:0000313" key="11">
    <source>
        <dbReference type="Proteomes" id="UP000016930"/>
    </source>
</evidence>
<dbReference type="PANTHER" id="PTHR46283">
    <property type="entry name" value="E3 UBIQUITIN-PROTEIN LIGASE MARCH5"/>
    <property type="match status" value="1"/>
</dbReference>
<keyword evidence="7" id="KW-0472">Membrane</keyword>
<keyword evidence="3" id="KW-0479">Metal-binding</keyword>
<protein>
    <recommendedName>
        <fullName evidence="9">RING-CH-type domain-containing protein</fullName>
    </recommendedName>
</protein>
<keyword evidence="5" id="KW-0862">Zinc</keyword>
<feature type="domain" description="RING-CH-type" evidence="9">
    <location>
        <begin position="4"/>
        <end position="76"/>
    </location>
</feature>
<organism evidence="10 11">
    <name type="scientific">Ceriporiopsis subvermispora (strain B)</name>
    <name type="common">White-rot fungus</name>
    <name type="synonym">Gelatoporia subvermispora</name>
    <dbReference type="NCBI Taxonomy" id="914234"/>
    <lineage>
        <taxon>Eukaryota</taxon>
        <taxon>Fungi</taxon>
        <taxon>Dikarya</taxon>
        <taxon>Basidiomycota</taxon>
        <taxon>Agaricomycotina</taxon>
        <taxon>Agaricomycetes</taxon>
        <taxon>Polyporales</taxon>
        <taxon>Gelatoporiaceae</taxon>
        <taxon>Gelatoporia</taxon>
    </lineage>
</organism>
<evidence type="ECO:0000256" key="2">
    <source>
        <dbReference type="ARBA" id="ARBA00022692"/>
    </source>
</evidence>
<dbReference type="GO" id="GO:0008270">
    <property type="term" value="F:zinc ion binding"/>
    <property type="evidence" value="ECO:0007669"/>
    <property type="project" value="UniProtKB-KW"/>
</dbReference>
<keyword evidence="2" id="KW-0812">Transmembrane</keyword>
<evidence type="ECO:0000256" key="4">
    <source>
        <dbReference type="ARBA" id="ARBA00022771"/>
    </source>
</evidence>
<keyword evidence="11" id="KW-1185">Reference proteome</keyword>
<evidence type="ECO:0000256" key="3">
    <source>
        <dbReference type="ARBA" id="ARBA00022723"/>
    </source>
</evidence>